<keyword evidence="1" id="KW-1133">Transmembrane helix</keyword>
<keyword evidence="1" id="KW-0812">Transmembrane</keyword>
<gene>
    <name evidence="2" type="ORF">P170DRAFT_472568</name>
</gene>
<protein>
    <submittedName>
        <fullName evidence="2">Uncharacterized protein</fullName>
    </submittedName>
</protein>
<dbReference type="Proteomes" id="UP000234275">
    <property type="component" value="Unassembled WGS sequence"/>
</dbReference>
<proteinExistence type="predicted"/>
<evidence type="ECO:0000313" key="3">
    <source>
        <dbReference type="Proteomes" id="UP000234275"/>
    </source>
</evidence>
<evidence type="ECO:0000313" key="2">
    <source>
        <dbReference type="EMBL" id="PLB52677.1"/>
    </source>
</evidence>
<comment type="caution">
    <text evidence="2">The sequence shown here is derived from an EMBL/GenBank/DDBJ whole genome shotgun (WGS) entry which is preliminary data.</text>
</comment>
<dbReference type="VEuPathDB" id="FungiDB:P170DRAFT_472568"/>
<keyword evidence="3" id="KW-1185">Reference proteome</keyword>
<keyword evidence="1" id="KW-0472">Membrane</keyword>
<sequence length="66" mass="6971">MSDICGPGLTGHWQMGNADILAAVELLLGAAAALMAFRYHSCGAASKELDNPGAPWLYKEVVTPRI</sequence>
<dbReference type="GeneID" id="36560658"/>
<evidence type="ECO:0000256" key="1">
    <source>
        <dbReference type="SAM" id="Phobius"/>
    </source>
</evidence>
<organism evidence="2 3">
    <name type="scientific">Aspergillus steynii IBT 23096</name>
    <dbReference type="NCBI Taxonomy" id="1392250"/>
    <lineage>
        <taxon>Eukaryota</taxon>
        <taxon>Fungi</taxon>
        <taxon>Dikarya</taxon>
        <taxon>Ascomycota</taxon>
        <taxon>Pezizomycotina</taxon>
        <taxon>Eurotiomycetes</taxon>
        <taxon>Eurotiomycetidae</taxon>
        <taxon>Eurotiales</taxon>
        <taxon>Aspergillaceae</taxon>
        <taxon>Aspergillus</taxon>
        <taxon>Aspergillus subgen. Circumdati</taxon>
    </lineage>
</organism>
<dbReference type="EMBL" id="MSFO01000002">
    <property type="protein sequence ID" value="PLB52677.1"/>
    <property type="molecule type" value="Genomic_DNA"/>
</dbReference>
<feature type="transmembrane region" description="Helical" evidence="1">
    <location>
        <begin position="20"/>
        <end position="37"/>
    </location>
</feature>
<reference evidence="2 3" key="1">
    <citation type="submission" date="2016-12" db="EMBL/GenBank/DDBJ databases">
        <title>The genomes of Aspergillus section Nigri reveals drivers in fungal speciation.</title>
        <authorList>
            <consortium name="DOE Joint Genome Institute"/>
            <person name="Vesth T.C."/>
            <person name="Nybo J."/>
            <person name="Theobald S."/>
            <person name="Brandl J."/>
            <person name="Frisvad J.C."/>
            <person name="Nielsen K.F."/>
            <person name="Lyhne E.K."/>
            <person name="Kogle M.E."/>
            <person name="Kuo A."/>
            <person name="Riley R."/>
            <person name="Clum A."/>
            <person name="Nolan M."/>
            <person name="Lipzen A."/>
            <person name="Salamov A."/>
            <person name="Henrissat B."/>
            <person name="Wiebenga A."/>
            <person name="De Vries R.P."/>
            <person name="Grigoriev I.V."/>
            <person name="Mortensen U.H."/>
            <person name="Andersen M.R."/>
            <person name="Baker S.E."/>
        </authorList>
    </citation>
    <scope>NUCLEOTIDE SEQUENCE [LARGE SCALE GENOMIC DNA]</scope>
    <source>
        <strain evidence="2 3">IBT 23096</strain>
    </source>
</reference>
<dbReference type="RefSeq" id="XP_024707979.1">
    <property type="nucleotide sequence ID" value="XM_024852960.1"/>
</dbReference>
<accession>A0A2I2GIL3</accession>
<dbReference type="AlphaFoldDB" id="A0A2I2GIL3"/>
<name>A0A2I2GIL3_9EURO</name>